<evidence type="ECO:0000256" key="1">
    <source>
        <dbReference type="ARBA" id="ARBA00023015"/>
    </source>
</evidence>
<dbReference type="InterPro" id="IPR001845">
    <property type="entry name" value="HTH_ArsR_DNA-bd_dom"/>
</dbReference>
<sequence>MNTHQLAKAFKALSNENRLAIYLEILRHREGLLKPDAPQCGGGCMLADIISSLNIGAPTVSHHMKELINADLIEVEKQGKFLLCRINADTQLELEQFFSLSGQIQLESELTPAR</sequence>
<feature type="domain" description="HTH arsR-type" evidence="4">
    <location>
        <begin position="1"/>
        <end position="109"/>
    </location>
</feature>
<dbReference type="InterPro" id="IPR036390">
    <property type="entry name" value="WH_DNA-bd_sf"/>
</dbReference>
<evidence type="ECO:0000256" key="3">
    <source>
        <dbReference type="ARBA" id="ARBA00023163"/>
    </source>
</evidence>
<dbReference type="SUPFAM" id="SSF46785">
    <property type="entry name" value="Winged helix' DNA-binding domain"/>
    <property type="match status" value="1"/>
</dbReference>
<evidence type="ECO:0000313" key="5">
    <source>
        <dbReference type="EMBL" id="RRJ85398.1"/>
    </source>
</evidence>
<organism evidence="5 6">
    <name type="scientific">Aestuariirhabdus litorea</name>
    <dbReference type="NCBI Taxonomy" id="2528527"/>
    <lineage>
        <taxon>Bacteria</taxon>
        <taxon>Pseudomonadati</taxon>
        <taxon>Pseudomonadota</taxon>
        <taxon>Gammaproteobacteria</taxon>
        <taxon>Oceanospirillales</taxon>
        <taxon>Aestuariirhabdaceae</taxon>
        <taxon>Aestuariirhabdus</taxon>
    </lineage>
</organism>
<dbReference type="SMART" id="SM00418">
    <property type="entry name" value="HTH_ARSR"/>
    <property type="match status" value="1"/>
</dbReference>
<dbReference type="PROSITE" id="PS50987">
    <property type="entry name" value="HTH_ARSR_2"/>
    <property type="match status" value="1"/>
</dbReference>
<evidence type="ECO:0000256" key="2">
    <source>
        <dbReference type="ARBA" id="ARBA00023125"/>
    </source>
</evidence>
<keyword evidence="6" id="KW-1185">Reference proteome</keyword>
<keyword evidence="3" id="KW-0804">Transcription</keyword>
<evidence type="ECO:0000259" key="4">
    <source>
        <dbReference type="PROSITE" id="PS50987"/>
    </source>
</evidence>
<dbReference type="PANTHER" id="PTHR33154:SF33">
    <property type="entry name" value="TRANSCRIPTIONAL REPRESSOR SDPR"/>
    <property type="match status" value="1"/>
</dbReference>
<reference evidence="5 6" key="1">
    <citation type="submission" date="2018-08" db="EMBL/GenBank/DDBJ databases">
        <authorList>
            <person name="Khan S.A."/>
        </authorList>
    </citation>
    <scope>NUCLEOTIDE SEQUENCE [LARGE SCALE GENOMIC DNA]</scope>
    <source>
        <strain evidence="5 6">GTF-13</strain>
    </source>
</reference>
<dbReference type="InterPro" id="IPR011991">
    <property type="entry name" value="ArsR-like_HTH"/>
</dbReference>
<dbReference type="GO" id="GO:0003677">
    <property type="term" value="F:DNA binding"/>
    <property type="evidence" value="ECO:0007669"/>
    <property type="project" value="UniProtKB-KW"/>
</dbReference>
<evidence type="ECO:0000313" key="6">
    <source>
        <dbReference type="Proteomes" id="UP000280792"/>
    </source>
</evidence>
<dbReference type="Proteomes" id="UP000280792">
    <property type="component" value="Unassembled WGS sequence"/>
</dbReference>
<keyword evidence="2" id="KW-0238">DNA-binding</keyword>
<dbReference type="CDD" id="cd00090">
    <property type="entry name" value="HTH_ARSR"/>
    <property type="match status" value="1"/>
</dbReference>
<dbReference type="EMBL" id="QWEZ01000001">
    <property type="protein sequence ID" value="RRJ85398.1"/>
    <property type="molecule type" value="Genomic_DNA"/>
</dbReference>
<name>A0A3P3VTU7_9GAMM</name>
<dbReference type="PANTHER" id="PTHR33154">
    <property type="entry name" value="TRANSCRIPTIONAL REGULATOR, ARSR FAMILY"/>
    <property type="match status" value="1"/>
</dbReference>
<comment type="caution">
    <text evidence="5">The sequence shown here is derived from an EMBL/GenBank/DDBJ whole genome shotgun (WGS) entry which is preliminary data.</text>
</comment>
<accession>A0A3P3VTU7</accession>
<dbReference type="GO" id="GO:0003700">
    <property type="term" value="F:DNA-binding transcription factor activity"/>
    <property type="evidence" value="ECO:0007669"/>
    <property type="project" value="InterPro"/>
</dbReference>
<reference evidence="5 6" key="2">
    <citation type="submission" date="2018-12" db="EMBL/GenBank/DDBJ databases">
        <title>Simiduia agarivorans gen. nov., sp. nov., a marine, agarolytic bacterium isolated from shallow coastal water from Keelung, Taiwan.</title>
        <authorList>
            <person name="Shieh W.Y."/>
        </authorList>
    </citation>
    <scope>NUCLEOTIDE SEQUENCE [LARGE SCALE GENOMIC DNA]</scope>
    <source>
        <strain evidence="5 6">GTF-13</strain>
    </source>
</reference>
<protein>
    <submittedName>
        <fullName evidence="5">ArsR family transcriptional regulator</fullName>
    </submittedName>
</protein>
<dbReference type="InterPro" id="IPR036388">
    <property type="entry name" value="WH-like_DNA-bd_sf"/>
</dbReference>
<dbReference type="InterPro" id="IPR051081">
    <property type="entry name" value="HTH_MetalResp_TranReg"/>
</dbReference>
<keyword evidence="1" id="KW-0805">Transcription regulation</keyword>
<dbReference type="Gene3D" id="1.10.10.10">
    <property type="entry name" value="Winged helix-like DNA-binding domain superfamily/Winged helix DNA-binding domain"/>
    <property type="match status" value="1"/>
</dbReference>
<proteinExistence type="predicted"/>
<dbReference type="AlphaFoldDB" id="A0A3P3VTU7"/>
<gene>
    <name evidence="5" type="ORF">D0544_01085</name>
</gene>